<dbReference type="InterPro" id="IPR027469">
    <property type="entry name" value="Cation_efflux_TMD_sf"/>
</dbReference>
<evidence type="ECO:0000256" key="5">
    <source>
        <dbReference type="ARBA" id="ARBA00022989"/>
    </source>
</evidence>
<protein>
    <submittedName>
        <fullName evidence="10">Putative transporter ydfM</fullName>
    </submittedName>
</protein>
<dbReference type="STRING" id="632773.BBEV_1162"/>
<dbReference type="SUPFAM" id="SSF160240">
    <property type="entry name" value="Cation efflux protein cytoplasmic domain-like"/>
    <property type="match status" value="1"/>
</dbReference>
<keyword evidence="11" id="KW-1185">Reference proteome</keyword>
<keyword evidence="6 7" id="KW-0472">Membrane</keyword>
<keyword evidence="5 7" id="KW-1133">Transmembrane helix</keyword>
<evidence type="ECO:0000313" key="10">
    <source>
        <dbReference type="EMBL" id="AOM82530.1"/>
    </source>
</evidence>
<evidence type="ECO:0000259" key="8">
    <source>
        <dbReference type="Pfam" id="PF01545"/>
    </source>
</evidence>
<dbReference type="PATRIC" id="fig|632773.3.peg.1234"/>
<feature type="transmembrane region" description="Helical" evidence="7">
    <location>
        <begin position="180"/>
        <end position="201"/>
    </location>
</feature>
<evidence type="ECO:0000256" key="1">
    <source>
        <dbReference type="ARBA" id="ARBA00004141"/>
    </source>
</evidence>
<dbReference type="InterPro" id="IPR050291">
    <property type="entry name" value="CDF_Transporter"/>
</dbReference>
<dbReference type="Proteomes" id="UP000094463">
    <property type="component" value="Chromosome"/>
</dbReference>
<comment type="subcellular location">
    <subcellularLocation>
        <location evidence="1">Membrane</location>
        <topology evidence="1">Multi-pass membrane protein</topology>
    </subcellularLocation>
</comment>
<name>A0A1D7QU34_9BACI</name>
<feature type="domain" description="Cation efflux protein transmembrane" evidence="8">
    <location>
        <begin position="13"/>
        <end position="212"/>
    </location>
</feature>
<dbReference type="PANTHER" id="PTHR43840">
    <property type="entry name" value="MITOCHONDRIAL METAL TRANSPORTER 1-RELATED"/>
    <property type="match status" value="1"/>
</dbReference>
<evidence type="ECO:0000256" key="3">
    <source>
        <dbReference type="ARBA" id="ARBA00022448"/>
    </source>
</evidence>
<dbReference type="OrthoDB" id="9806522at2"/>
<sequence>MEDRFKKASFATWLGIIANAVLAVMKGITGWLSGSRALIADAAHSASDVVGSIAVLAGLKTAQKPPDKDHPYGHGKAENIATIIVAILLVVVGIEIAISSAGAFFGGVTRAPGMMALVVIIFSLIVKECLYHYKYRLAKKINSSALMAEAWHHRSDSISSMAALVGIGGAMAGQASGLPILFYLDPLAGIVVSLLVIRVGIKLAKESSQIMLEQVLSDEETKPMAEAVQKVDGVIRVDELLARTHGHYMIVDIKVSVEPSITVEDGHTISKQVKKCLTKEFQSIQNVFVHINPYRTDDDRKVVDINDQKTIQERA</sequence>
<dbReference type="Pfam" id="PF16916">
    <property type="entry name" value="ZT_dimer"/>
    <property type="match status" value="1"/>
</dbReference>
<feature type="transmembrane region" description="Helical" evidence="7">
    <location>
        <begin position="80"/>
        <end position="105"/>
    </location>
</feature>
<dbReference type="AlphaFoldDB" id="A0A1D7QU34"/>
<gene>
    <name evidence="10" type="primary">ydfM</name>
    <name evidence="10" type="ORF">BBEV_1162</name>
</gene>
<dbReference type="KEGG" id="bbev:BBEV_1162"/>
<dbReference type="GO" id="GO:0008324">
    <property type="term" value="F:monoatomic cation transmembrane transporter activity"/>
    <property type="evidence" value="ECO:0007669"/>
    <property type="project" value="InterPro"/>
</dbReference>
<dbReference type="InterPro" id="IPR036837">
    <property type="entry name" value="Cation_efflux_CTD_sf"/>
</dbReference>
<evidence type="ECO:0000256" key="6">
    <source>
        <dbReference type="ARBA" id="ARBA00023136"/>
    </source>
</evidence>
<evidence type="ECO:0000313" key="11">
    <source>
        <dbReference type="Proteomes" id="UP000094463"/>
    </source>
</evidence>
<evidence type="ECO:0000259" key="9">
    <source>
        <dbReference type="Pfam" id="PF16916"/>
    </source>
</evidence>
<feature type="transmembrane region" description="Helical" evidence="7">
    <location>
        <begin position="12"/>
        <end position="32"/>
    </location>
</feature>
<comment type="similarity">
    <text evidence="2">Belongs to the cation diffusion facilitator (CDF) transporter (TC 2.A.4) family.</text>
</comment>
<dbReference type="Gene3D" id="3.30.70.1350">
    <property type="entry name" value="Cation efflux protein, cytoplasmic domain"/>
    <property type="match status" value="1"/>
</dbReference>
<dbReference type="SUPFAM" id="SSF161111">
    <property type="entry name" value="Cation efflux protein transmembrane domain-like"/>
    <property type="match status" value="1"/>
</dbReference>
<dbReference type="InterPro" id="IPR002524">
    <property type="entry name" value="Cation_efflux"/>
</dbReference>
<evidence type="ECO:0000256" key="4">
    <source>
        <dbReference type="ARBA" id="ARBA00022692"/>
    </source>
</evidence>
<accession>A0A1D7QU34</accession>
<feature type="domain" description="Cation efflux protein cytoplasmic" evidence="9">
    <location>
        <begin position="216"/>
        <end position="294"/>
    </location>
</feature>
<dbReference type="EMBL" id="CP012502">
    <property type="protein sequence ID" value="AOM82530.1"/>
    <property type="molecule type" value="Genomic_DNA"/>
</dbReference>
<proteinExistence type="inferred from homology"/>
<dbReference type="Pfam" id="PF01545">
    <property type="entry name" value="Cation_efflux"/>
    <property type="match status" value="1"/>
</dbReference>
<evidence type="ECO:0000256" key="2">
    <source>
        <dbReference type="ARBA" id="ARBA00008114"/>
    </source>
</evidence>
<keyword evidence="4 7" id="KW-0812">Transmembrane</keyword>
<keyword evidence="3" id="KW-0813">Transport</keyword>
<dbReference type="GO" id="GO:0016020">
    <property type="term" value="C:membrane"/>
    <property type="evidence" value="ECO:0007669"/>
    <property type="project" value="UniProtKB-SubCell"/>
</dbReference>
<dbReference type="PANTHER" id="PTHR43840:SF15">
    <property type="entry name" value="MITOCHONDRIAL METAL TRANSPORTER 1-RELATED"/>
    <property type="match status" value="1"/>
</dbReference>
<reference evidence="10 11" key="1">
    <citation type="submission" date="2015-08" db="EMBL/GenBank/DDBJ databases">
        <title>The complete genome sequence of Bacillus beveridgei MLTeJB.</title>
        <authorList>
            <person name="Hanson T.E."/>
            <person name="Mesa C."/>
            <person name="Basesman S.M."/>
            <person name="Oremland R.S."/>
        </authorList>
    </citation>
    <scope>NUCLEOTIDE SEQUENCE [LARGE SCALE GENOMIC DNA]</scope>
    <source>
        <strain evidence="10 11">MLTeJB</strain>
    </source>
</reference>
<dbReference type="InterPro" id="IPR027470">
    <property type="entry name" value="Cation_efflux_CTD"/>
</dbReference>
<dbReference type="InterPro" id="IPR058533">
    <property type="entry name" value="Cation_efflux_TM"/>
</dbReference>
<dbReference type="Gene3D" id="1.20.1510.10">
    <property type="entry name" value="Cation efflux protein transmembrane domain"/>
    <property type="match status" value="1"/>
</dbReference>
<evidence type="ECO:0000256" key="7">
    <source>
        <dbReference type="SAM" id="Phobius"/>
    </source>
</evidence>
<feature type="transmembrane region" description="Helical" evidence="7">
    <location>
        <begin position="111"/>
        <end position="130"/>
    </location>
</feature>
<dbReference type="RefSeq" id="WP_069364608.1">
    <property type="nucleotide sequence ID" value="NZ_CP012502.1"/>
</dbReference>
<dbReference type="NCBIfam" id="TIGR01297">
    <property type="entry name" value="CDF"/>
    <property type="match status" value="1"/>
</dbReference>
<organism evidence="10 11">
    <name type="scientific">Salisediminibacterium beveridgei</name>
    <dbReference type="NCBI Taxonomy" id="632773"/>
    <lineage>
        <taxon>Bacteria</taxon>
        <taxon>Bacillati</taxon>
        <taxon>Bacillota</taxon>
        <taxon>Bacilli</taxon>
        <taxon>Bacillales</taxon>
        <taxon>Bacillaceae</taxon>
        <taxon>Salisediminibacterium</taxon>
    </lineage>
</organism>
<dbReference type="FunFam" id="1.20.1510.10:FF:000006">
    <property type="entry name" value="Divalent cation efflux transporter"/>
    <property type="match status" value="1"/>
</dbReference>